<name>A0A1V3XTY2_MYCKA</name>
<keyword evidence="1" id="KW-1133">Transmembrane helix</keyword>
<gene>
    <name evidence="2" type="ORF">BZL30_0400</name>
</gene>
<reference evidence="2 3" key="1">
    <citation type="submission" date="2017-02" db="EMBL/GenBank/DDBJ databases">
        <title>Complete genome sequences of Mycobacterium kansasii strains isolated from rhesus macaques.</title>
        <authorList>
            <person name="Panda A."/>
            <person name="Nagaraj S."/>
            <person name="Zhao X."/>
            <person name="Tettelin H."/>
            <person name="Detolla L.J."/>
        </authorList>
    </citation>
    <scope>NUCLEOTIDE SEQUENCE [LARGE SCALE GENOMIC DNA]</scope>
    <source>
        <strain evidence="2 3">11-3813</strain>
    </source>
</reference>
<evidence type="ECO:0000313" key="2">
    <source>
        <dbReference type="EMBL" id="OOK81981.1"/>
    </source>
</evidence>
<evidence type="ECO:0000256" key="1">
    <source>
        <dbReference type="SAM" id="Phobius"/>
    </source>
</evidence>
<accession>A0A1V3XTY2</accession>
<comment type="caution">
    <text evidence="2">The sequence shown here is derived from an EMBL/GenBank/DDBJ whole genome shotgun (WGS) entry which is preliminary data.</text>
</comment>
<proteinExistence type="predicted"/>
<dbReference type="AlphaFoldDB" id="A0A1V3XTY2"/>
<feature type="transmembrane region" description="Helical" evidence="1">
    <location>
        <begin position="9"/>
        <end position="28"/>
    </location>
</feature>
<keyword evidence="1" id="KW-0472">Membrane</keyword>
<organism evidence="2 3">
    <name type="scientific">Mycobacterium kansasii</name>
    <dbReference type="NCBI Taxonomy" id="1768"/>
    <lineage>
        <taxon>Bacteria</taxon>
        <taxon>Bacillati</taxon>
        <taxon>Actinomycetota</taxon>
        <taxon>Actinomycetes</taxon>
        <taxon>Mycobacteriales</taxon>
        <taxon>Mycobacteriaceae</taxon>
        <taxon>Mycobacterium</taxon>
    </lineage>
</organism>
<dbReference type="EMBL" id="MVBM01000001">
    <property type="protein sequence ID" value="OOK81981.1"/>
    <property type="molecule type" value="Genomic_DNA"/>
</dbReference>
<sequence>MTQVPDMRWLVAWLAVVCVMVLGCGRIGHGTGRGEEGR</sequence>
<dbReference type="Proteomes" id="UP000189229">
    <property type="component" value="Unassembled WGS sequence"/>
</dbReference>
<evidence type="ECO:0000313" key="3">
    <source>
        <dbReference type="Proteomes" id="UP000189229"/>
    </source>
</evidence>
<keyword evidence="1" id="KW-0812">Transmembrane</keyword>
<protein>
    <submittedName>
        <fullName evidence="2">Putative membrane protein</fullName>
    </submittedName>
</protein>